<dbReference type="InterPro" id="IPR001387">
    <property type="entry name" value="Cro/C1-type_HTH"/>
</dbReference>
<dbReference type="SMART" id="SM00530">
    <property type="entry name" value="HTH_XRE"/>
    <property type="match status" value="1"/>
</dbReference>
<evidence type="ECO:0000256" key="1">
    <source>
        <dbReference type="ARBA" id="ARBA00023125"/>
    </source>
</evidence>
<gene>
    <name evidence="3" type="ORF">IEE83_28725</name>
</gene>
<evidence type="ECO:0000259" key="2">
    <source>
        <dbReference type="PROSITE" id="PS50943"/>
    </source>
</evidence>
<protein>
    <submittedName>
        <fullName evidence="3">HigA family addiction module antidote protein</fullName>
    </submittedName>
</protein>
<dbReference type="CDD" id="cd00093">
    <property type="entry name" value="HTH_XRE"/>
    <property type="match status" value="1"/>
</dbReference>
<sequence length="98" mass="11000">MESEMKPVHPGAVLREDVLKEMKISITKAAKELNVSRKQLSEIVNETASISAEMAVRLESGFGITAEFWLDMQKNFDIWKVKSSGRVQGIHRILSQAV</sequence>
<comment type="caution">
    <text evidence="3">The sequence shown here is derived from an EMBL/GenBank/DDBJ whole genome shotgun (WGS) entry which is preliminary data.</text>
</comment>
<dbReference type="NCBIfam" id="TIGR02607">
    <property type="entry name" value="antidote_HigA"/>
    <property type="match status" value="1"/>
</dbReference>
<keyword evidence="1" id="KW-0238">DNA-binding</keyword>
<dbReference type="Proteomes" id="UP000634134">
    <property type="component" value="Unassembled WGS sequence"/>
</dbReference>
<dbReference type="InterPro" id="IPR010982">
    <property type="entry name" value="Lambda_DNA-bd_dom_sf"/>
</dbReference>
<dbReference type="SUPFAM" id="SSF47413">
    <property type="entry name" value="lambda repressor-like DNA-binding domains"/>
    <property type="match status" value="1"/>
</dbReference>
<dbReference type="Pfam" id="PF01381">
    <property type="entry name" value="HTH_3"/>
    <property type="match status" value="1"/>
</dbReference>
<dbReference type="PROSITE" id="PS50943">
    <property type="entry name" value="HTH_CROC1"/>
    <property type="match status" value="1"/>
</dbReference>
<organism evidence="3 4">
    <name type="scientific">Dyadobacter subterraneus</name>
    <dbReference type="NCBI Taxonomy" id="2773304"/>
    <lineage>
        <taxon>Bacteria</taxon>
        <taxon>Pseudomonadati</taxon>
        <taxon>Bacteroidota</taxon>
        <taxon>Cytophagia</taxon>
        <taxon>Cytophagales</taxon>
        <taxon>Spirosomataceae</taxon>
        <taxon>Dyadobacter</taxon>
    </lineage>
</organism>
<proteinExistence type="predicted"/>
<evidence type="ECO:0000313" key="3">
    <source>
        <dbReference type="EMBL" id="MBE9465880.1"/>
    </source>
</evidence>
<keyword evidence="4" id="KW-1185">Reference proteome</keyword>
<dbReference type="EMBL" id="JACYGY010000002">
    <property type="protein sequence ID" value="MBE9465880.1"/>
    <property type="molecule type" value="Genomic_DNA"/>
</dbReference>
<accession>A0ABR9WKE0</accession>
<dbReference type="Gene3D" id="1.10.260.40">
    <property type="entry name" value="lambda repressor-like DNA-binding domains"/>
    <property type="match status" value="1"/>
</dbReference>
<dbReference type="PANTHER" id="PTHR36924:SF1">
    <property type="entry name" value="ANTITOXIN HIGA-1"/>
    <property type="match status" value="1"/>
</dbReference>
<reference evidence="4" key="1">
    <citation type="submission" date="2023-07" db="EMBL/GenBank/DDBJ databases">
        <title>Dyadobacter sp. nov 'subterranea' isolated from contaminted grondwater.</title>
        <authorList>
            <person name="Szabo I."/>
            <person name="Al-Omari J."/>
            <person name="Szerdahelyi S.G."/>
            <person name="Rado J."/>
        </authorList>
    </citation>
    <scope>NUCLEOTIDE SEQUENCE [LARGE SCALE GENOMIC DNA]</scope>
    <source>
        <strain evidence="4">UP-52</strain>
    </source>
</reference>
<name>A0ABR9WKE0_9BACT</name>
<dbReference type="RefSeq" id="WP_194124158.1">
    <property type="nucleotide sequence ID" value="NZ_JACYGY010000002.1"/>
</dbReference>
<evidence type="ECO:0000313" key="4">
    <source>
        <dbReference type="Proteomes" id="UP000634134"/>
    </source>
</evidence>
<feature type="domain" description="HTH cro/C1-type" evidence="2">
    <location>
        <begin position="20"/>
        <end position="69"/>
    </location>
</feature>
<dbReference type="InterPro" id="IPR013430">
    <property type="entry name" value="Toxin_antidote_HigA"/>
</dbReference>
<dbReference type="PANTHER" id="PTHR36924">
    <property type="entry name" value="ANTITOXIN HIGA-1"/>
    <property type="match status" value="1"/>
</dbReference>